<keyword evidence="3" id="KW-1185">Reference proteome</keyword>
<proteinExistence type="predicted"/>
<dbReference type="Proteomes" id="UP000694300">
    <property type="component" value="Unassembled WGS sequence"/>
</dbReference>
<dbReference type="EMBL" id="JADQDF010000001">
    <property type="protein sequence ID" value="MBW0131172.1"/>
    <property type="molecule type" value="Genomic_DNA"/>
</dbReference>
<organism evidence="2 3">
    <name type="scientific">Pseudonocardia oceani</name>
    <dbReference type="NCBI Taxonomy" id="2792013"/>
    <lineage>
        <taxon>Bacteria</taxon>
        <taxon>Bacillati</taxon>
        <taxon>Actinomycetota</taxon>
        <taxon>Actinomycetes</taxon>
        <taxon>Pseudonocardiales</taxon>
        <taxon>Pseudonocardiaceae</taxon>
        <taxon>Pseudonocardia</taxon>
    </lineage>
</organism>
<protein>
    <submittedName>
        <fullName evidence="2">Uncharacterized protein</fullName>
    </submittedName>
</protein>
<dbReference type="RefSeq" id="WP_218596134.1">
    <property type="nucleotide sequence ID" value="NZ_JADQDE010000005.1"/>
</dbReference>
<name>A0ABS6UKV5_9PSEU</name>
<accession>A0ABS6UKV5</accession>
<sequence>MTTPEIEEPYVPPNPFVVEFRDYVGKVIRLTVNFNEATRALTGAVAFRDADCQYRRVYIGLGPDGAPDSTPDVVPVPAGTTSVSANQLRRNGLRTIEVVTALQITAGP</sequence>
<evidence type="ECO:0000313" key="1">
    <source>
        <dbReference type="EMBL" id="MBW0131172.1"/>
    </source>
</evidence>
<evidence type="ECO:0000313" key="2">
    <source>
        <dbReference type="EMBL" id="MBW0132566.1"/>
    </source>
</evidence>
<evidence type="ECO:0000313" key="3">
    <source>
        <dbReference type="Proteomes" id="UP000694300"/>
    </source>
</evidence>
<dbReference type="EMBL" id="JADQDF010000003">
    <property type="protein sequence ID" value="MBW0132566.1"/>
    <property type="molecule type" value="Genomic_DNA"/>
</dbReference>
<gene>
    <name evidence="1" type="ORF">I4I82_26330</name>
    <name evidence="2" type="ORF">I4I82_33505</name>
</gene>
<comment type="caution">
    <text evidence="2">The sequence shown here is derived from an EMBL/GenBank/DDBJ whole genome shotgun (WGS) entry which is preliminary data.</text>
</comment>
<reference evidence="2 3" key="1">
    <citation type="submission" date="2020-11" db="EMBL/GenBank/DDBJ databases">
        <title>Pseudonocardia abyssalis sp. nov. and Pseudonocardia oceani sp. nov., description and phylogenomic analysis of two novel actinomycetes isolated from the deep Southern Ocean.</title>
        <authorList>
            <person name="Parra J."/>
        </authorList>
    </citation>
    <scope>NUCLEOTIDE SEQUENCE [LARGE SCALE GENOMIC DNA]</scope>
    <source>
        <strain evidence="2">KRD-185</strain>
        <strain evidence="3">KRD185</strain>
    </source>
</reference>